<evidence type="ECO:0000313" key="7">
    <source>
        <dbReference type="Proteomes" id="UP001328107"/>
    </source>
</evidence>
<organism evidence="6 7">
    <name type="scientific">Pristionchus mayeri</name>
    <dbReference type="NCBI Taxonomy" id="1317129"/>
    <lineage>
        <taxon>Eukaryota</taxon>
        <taxon>Metazoa</taxon>
        <taxon>Ecdysozoa</taxon>
        <taxon>Nematoda</taxon>
        <taxon>Chromadorea</taxon>
        <taxon>Rhabditida</taxon>
        <taxon>Rhabditina</taxon>
        <taxon>Diplogasteromorpha</taxon>
        <taxon>Diplogasteroidea</taxon>
        <taxon>Neodiplogasteridae</taxon>
        <taxon>Pristionchus</taxon>
    </lineage>
</organism>
<evidence type="ECO:0000256" key="5">
    <source>
        <dbReference type="SAM" id="Phobius"/>
    </source>
</evidence>
<feature type="transmembrane region" description="Helical" evidence="5">
    <location>
        <begin position="86"/>
        <end position="113"/>
    </location>
</feature>
<comment type="subcellular location">
    <subcellularLocation>
        <location evidence="1">Endomembrane system</location>
        <topology evidence="1">Multi-pass membrane protein</topology>
    </subcellularLocation>
</comment>
<protein>
    <submittedName>
        <fullName evidence="6">Uncharacterized protein</fullName>
    </submittedName>
</protein>
<comment type="caution">
    <text evidence="6">The sequence shown here is derived from an EMBL/GenBank/DDBJ whole genome shotgun (WGS) entry which is preliminary data.</text>
</comment>
<dbReference type="GO" id="GO:0012505">
    <property type="term" value="C:endomembrane system"/>
    <property type="evidence" value="ECO:0007669"/>
    <property type="project" value="UniProtKB-SubCell"/>
</dbReference>
<dbReference type="EMBL" id="BTRK01000001">
    <property type="protein sequence ID" value="GMR33123.1"/>
    <property type="molecule type" value="Genomic_DNA"/>
</dbReference>
<feature type="non-terminal residue" evidence="6">
    <location>
        <position position="1"/>
    </location>
</feature>
<keyword evidence="7" id="KW-1185">Reference proteome</keyword>
<gene>
    <name evidence="6" type="ORF">PMAYCL1PPCAC_03318</name>
</gene>
<evidence type="ECO:0000256" key="1">
    <source>
        <dbReference type="ARBA" id="ARBA00004127"/>
    </source>
</evidence>
<dbReference type="InterPro" id="IPR051115">
    <property type="entry name" value="LAPTM_transporter"/>
</dbReference>
<dbReference type="GO" id="GO:0005765">
    <property type="term" value="C:lysosomal membrane"/>
    <property type="evidence" value="ECO:0007669"/>
    <property type="project" value="TreeGrafter"/>
</dbReference>
<evidence type="ECO:0000256" key="4">
    <source>
        <dbReference type="ARBA" id="ARBA00023136"/>
    </source>
</evidence>
<feature type="transmembrane region" description="Helical" evidence="5">
    <location>
        <begin position="30"/>
        <end position="50"/>
    </location>
</feature>
<keyword evidence="4 5" id="KW-0472">Membrane</keyword>
<feature type="transmembrane region" description="Helical" evidence="5">
    <location>
        <begin position="56"/>
        <end position="79"/>
    </location>
</feature>
<sequence length="213" mass="24008">IIQMSTTSPPFDQNDKKYFHFFGKLHVTKAARIVAVCYVALISVQLIFSITRSLTAAFFSLLSGAFSIVIFGALIYGVFKEKRLYVVPYLVFQALALVITALSLFIFIIAIAVDSTTVVSLAEDFWSVDPKVSQEEFNRAMTTFTVVFILFLCISGFVQAYFLEIIYCFYHFLKDRETSFNFTFDATVSYGASDVFATVDTSTPPAYDNLEFK</sequence>
<reference evidence="7" key="1">
    <citation type="submission" date="2022-10" db="EMBL/GenBank/DDBJ databases">
        <title>Genome assembly of Pristionchus species.</title>
        <authorList>
            <person name="Yoshida K."/>
            <person name="Sommer R.J."/>
        </authorList>
    </citation>
    <scope>NUCLEOTIDE SEQUENCE [LARGE SCALE GENOMIC DNA]</scope>
    <source>
        <strain evidence="7">RS5460</strain>
    </source>
</reference>
<dbReference type="Proteomes" id="UP001328107">
    <property type="component" value="Unassembled WGS sequence"/>
</dbReference>
<accession>A0AAN5C1B8</accession>
<keyword evidence="2 5" id="KW-0812">Transmembrane</keyword>
<dbReference type="PANTHER" id="PTHR12479:SF10">
    <property type="entry name" value="LYSOSOMAL-ASSOCIATED TRANSMEMBRANE PROTEIN"/>
    <property type="match status" value="1"/>
</dbReference>
<proteinExistence type="predicted"/>
<feature type="transmembrane region" description="Helical" evidence="5">
    <location>
        <begin position="146"/>
        <end position="170"/>
    </location>
</feature>
<evidence type="ECO:0000313" key="6">
    <source>
        <dbReference type="EMBL" id="GMR33123.1"/>
    </source>
</evidence>
<dbReference type="PANTHER" id="PTHR12479">
    <property type="entry name" value="LYSOSOMAL-ASSOCIATED TRANSMEMBRANE PROTEIN"/>
    <property type="match status" value="1"/>
</dbReference>
<evidence type="ECO:0000256" key="2">
    <source>
        <dbReference type="ARBA" id="ARBA00022692"/>
    </source>
</evidence>
<dbReference type="AlphaFoldDB" id="A0AAN5C1B8"/>
<keyword evidence="3 5" id="KW-1133">Transmembrane helix</keyword>
<evidence type="ECO:0000256" key="3">
    <source>
        <dbReference type="ARBA" id="ARBA00022989"/>
    </source>
</evidence>
<name>A0AAN5C1B8_9BILA</name>